<reference evidence="2" key="1">
    <citation type="submission" date="2020-10" db="EMBL/GenBank/DDBJ databases">
        <authorList>
            <person name="Gilroy R."/>
        </authorList>
    </citation>
    <scope>NUCLEOTIDE SEQUENCE</scope>
    <source>
        <strain evidence="2">13766</strain>
    </source>
</reference>
<proteinExistence type="predicted"/>
<reference evidence="2" key="2">
    <citation type="journal article" date="2021" name="PeerJ">
        <title>Extensive microbial diversity within the chicken gut microbiome revealed by metagenomics and culture.</title>
        <authorList>
            <person name="Gilroy R."/>
            <person name="Ravi A."/>
            <person name="Getino M."/>
            <person name="Pursley I."/>
            <person name="Horton D.L."/>
            <person name="Alikhan N.F."/>
            <person name="Baker D."/>
            <person name="Gharbi K."/>
            <person name="Hall N."/>
            <person name="Watson M."/>
            <person name="Adriaenssens E.M."/>
            <person name="Foster-Nyarko E."/>
            <person name="Jarju S."/>
            <person name="Secka A."/>
            <person name="Antonio M."/>
            <person name="Oren A."/>
            <person name="Chaudhuri R.R."/>
            <person name="La Ragione R."/>
            <person name="Hildebrand F."/>
            <person name="Pallen M.J."/>
        </authorList>
    </citation>
    <scope>NUCLEOTIDE SEQUENCE</scope>
    <source>
        <strain evidence="2">13766</strain>
    </source>
</reference>
<evidence type="ECO:0000313" key="3">
    <source>
        <dbReference type="Proteomes" id="UP000824140"/>
    </source>
</evidence>
<dbReference type="InterPro" id="IPR012349">
    <property type="entry name" value="Split_barrel_FMN-bd"/>
</dbReference>
<name>A0A9D1FYE0_9FIRM</name>
<organism evidence="2 3">
    <name type="scientific">Candidatus Alectryocaccomicrobium excrementavium</name>
    <dbReference type="NCBI Taxonomy" id="2840668"/>
    <lineage>
        <taxon>Bacteria</taxon>
        <taxon>Bacillati</taxon>
        <taxon>Bacillota</taxon>
        <taxon>Clostridia</taxon>
        <taxon>Candidatus Alectryocaccomicrobium</taxon>
    </lineage>
</organism>
<dbReference type="Proteomes" id="UP000824140">
    <property type="component" value="Unassembled WGS sequence"/>
</dbReference>
<gene>
    <name evidence="2" type="ORF">IAA84_01580</name>
</gene>
<dbReference type="Gene3D" id="2.30.110.10">
    <property type="entry name" value="Electron Transport, Fmn-binding Protein, Chain A"/>
    <property type="match status" value="1"/>
</dbReference>
<dbReference type="Pfam" id="PF01243">
    <property type="entry name" value="PNPOx_N"/>
    <property type="match status" value="1"/>
</dbReference>
<evidence type="ECO:0000313" key="2">
    <source>
        <dbReference type="EMBL" id="HIS91687.1"/>
    </source>
</evidence>
<dbReference type="SUPFAM" id="SSF50475">
    <property type="entry name" value="FMN-binding split barrel"/>
    <property type="match status" value="1"/>
</dbReference>
<dbReference type="EMBL" id="DVJN01000030">
    <property type="protein sequence ID" value="HIS91687.1"/>
    <property type="molecule type" value="Genomic_DNA"/>
</dbReference>
<protein>
    <submittedName>
        <fullName evidence="2">Pyridoxamine 5'-phosphate oxidase family protein</fullName>
    </submittedName>
</protein>
<dbReference type="AlphaFoldDB" id="A0A9D1FYE0"/>
<sequence length="138" mass="15134">MIEPAAELILEERFGKDSVIALATLDGGQPSARFVNAYYEDGAFYVITHALSDKMRQIGRNPAVGIAADWFTAHGVAENLGYLFAAENAAMAARLKLAFAQWFDNGHNDYADPNTILLRIRLTDGLLLSHGTRYALAF</sequence>
<evidence type="ECO:0000259" key="1">
    <source>
        <dbReference type="Pfam" id="PF01243"/>
    </source>
</evidence>
<accession>A0A9D1FYE0</accession>
<dbReference type="InterPro" id="IPR011576">
    <property type="entry name" value="Pyridox_Oxase_N"/>
</dbReference>
<feature type="domain" description="Pyridoxamine 5'-phosphate oxidase N-terminal" evidence="1">
    <location>
        <begin position="14"/>
        <end position="80"/>
    </location>
</feature>
<comment type="caution">
    <text evidence="2">The sequence shown here is derived from an EMBL/GenBank/DDBJ whole genome shotgun (WGS) entry which is preliminary data.</text>
</comment>